<protein>
    <submittedName>
        <fullName evidence="2">Uncharacterized protein</fullName>
    </submittedName>
</protein>
<sequence length="393" mass="44190">MTGDPELSDRVPKDDTSALLRSISERPPSDAPYLSASTARYIVESSQSNIKETPKERKVEDVFSDLPLRITRLLYDIALLSRGDYIDDLDKNWECMEQMPDFVSYTTRHSHGRETTSGRGNFQFNLGFDIGLGLSALTGTLSEDSRASEFLAGFTTAYSTDDFQRPHTPDKGTVNDEMDQEREQLLTQYGVEPTRYIDQLIQNYNIGWRKAQGKEPLPTKQATQEYLEEQVDEWFGICSHVRKELDREWASINEASTPGMSAEAALRALWELENEPSSDGVNSSAIARRAGKSDSHKGTVSQVLNRLSIDGKNPATGVMSVFEAAEVVRYNRSGWVLTGYGRLLLYHVFVKDQDPQWIQENAIKAGLPSDEGQRWSDKASEILRQGVSHYSNN</sequence>
<evidence type="ECO:0000256" key="1">
    <source>
        <dbReference type="SAM" id="MobiDB-lite"/>
    </source>
</evidence>
<name>A0A6B1J111_9EURY</name>
<dbReference type="EMBL" id="WMFC01000017">
    <property type="protein sequence ID" value="MYL68616.1"/>
    <property type="molecule type" value="Genomic_DNA"/>
</dbReference>
<feature type="region of interest" description="Disordered" evidence="1">
    <location>
        <begin position="1"/>
        <end position="35"/>
    </location>
</feature>
<dbReference type="AlphaFoldDB" id="A0A6B1J111"/>
<organism evidence="2 3">
    <name type="scientific">Halorubrum distributum</name>
    <dbReference type="NCBI Taxonomy" id="29283"/>
    <lineage>
        <taxon>Archaea</taxon>
        <taxon>Methanobacteriati</taxon>
        <taxon>Methanobacteriota</taxon>
        <taxon>Stenosarchaea group</taxon>
        <taxon>Halobacteria</taxon>
        <taxon>Halobacteriales</taxon>
        <taxon>Haloferacaceae</taxon>
        <taxon>Halorubrum</taxon>
        <taxon>Halorubrum distributum group</taxon>
    </lineage>
</organism>
<gene>
    <name evidence="2" type="ORF">GLW30_12850</name>
</gene>
<proteinExistence type="predicted"/>
<comment type="caution">
    <text evidence="2">The sequence shown here is derived from an EMBL/GenBank/DDBJ whole genome shotgun (WGS) entry which is preliminary data.</text>
</comment>
<feature type="compositionally biased region" description="Basic and acidic residues" evidence="1">
    <location>
        <begin position="7"/>
        <end position="16"/>
    </location>
</feature>
<evidence type="ECO:0000313" key="3">
    <source>
        <dbReference type="Proteomes" id="UP000452321"/>
    </source>
</evidence>
<evidence type="ECO:0000313" key="2">
    <source>
        <dbReference type="EMBL" id="MYL68616.1"/>
    </source>
</evidence>
<reference evidence="2 3" key="1">
    <citation type="submission" date="2019-11" db="EMBL/GenBank/DDBJ databases">
        <title>Genome sequences of 17 halophilic strains isolated from different environments.</title>
        <authorList>
            <person name="Furrow R.E."/>
        </authorList>
    </citation>
    <scope>NUCLEOTIDE SEQUENCE [LARGE SCALE GENOMIC DNA]</scope>
    <source>
        <strain evidence="2 3">22502_06_Cabo</strain>
    </source>
</reference>
<dbReference type="RefSeq" id="WP_159358913.1">
    <property type="nucleotide sequence ID" value="NZ_WMFC01000017.1"/>
</dbReference>
<dbReference type="Proteomes" id="UP000452321">
    <property type="component" value="Unassembled WGS sequence"/>
</dbReference>
<accession>A0A6B1J111</accession>